<feature type="domain" description="CCDC92/74 N-terminal" evidence="2">
    <location>
        <begin position="7"/>
        <end position="44"/>
    </location>
</feature>
<dbReference type="Ensembl" id="ENSSHAT00000019548.2">
    <property type="protein sequence ID" value="ENSSHAP00000019391.2"/>
    <property type="gene ID" value="ENSSHAG00000027791.1"/>
</dbReference>
<dbReference type="eggNOG" id="ENOG502QQWS">
    <property type="taxonomic scope" value="Eukaryota"/>
</dbReference>
<dbReference type="STRING" id="9305.ENSSHAP00000019391"/>
<dbReference type="InterPro" id="IPR039496">
    <property type="entry name" value="CCDC92/74_N"/>
</dbReference>
<reference evidence="3 4" key="1">
    <citation type="journal article" date="2011" name="Proc. Natl. Acad. Sci. U.S.A.">
        <title>Genetic diversity and population structure of the endangered marsupial Sarcophilus harrisii (Tasmanian devil).</title>
        <authorList>
            <person name="Miller W."/>
            <person name="Hayes V.M."/>
            <person name="Ratan A."/>
            <person name="Petersen D.C."/>
            <person name="Wittekindt N.E."/>
            <person name="Miller J."/>
            <person name="Walenz B."/>
            <person name="Knight J."/>
            <person name="Qi J."/>
            <person name="Zhao F."/>
            <person name="Wang Q."/>
            <person name="Bedoya-Reina O.C."/>
            <person name="Katiyar N."/>
            <person name="Tomsho L.P."/>
            <person name="Kasson L.M."/>
            <person name="Hardie R.A."/>
            <person name="Woodbridge P."/>
            <person name="Tindall E.A."/>
            <person name="Bertelsen M.F."/>
            <person name="Dixon D."/>
            <person name="Pyecroft S."/>
            <person name="Helgen K.M."/>
            <person name="Lesk A.M."/>
            <person name="Pringle T.H."/>
            <person name="Patterson N."/>
            <person name="Zhang Y."/>
            <person name="Kreiss A."/>
            <person name="Woods G.M."/>
            <person name="Jones M.E."/>
            <person name="Schuster S.C."/>
        </authorList>
    </citation>
    <scope>NUCLEOTIDE SEQUENCE [LARGE SCALE GENOMIC DNA]</scope>
</reference>
<dbReference type="AlphaFoldDB" id="G3WVD6"/>
<evidence type="ECO:0000313" key="4">
    <source>
        <dbReference type="Proteomes" id="UP000007648"/>
    </source>
</evidence>
<name>G3WVD6_SARHA</name>
<dbReference type="GO" id="GO:0005814">
    <property type="term" value="C:centriole"/>
    <property type="evidence" value="ECO:0007669"/>
    <property type="project" value="TreeGrafter"/>
</dbReference>
<protein>
    <submittedName>
        <fullName evidence="3">Coiled-coil domain containing 92</fullName>
    </submittedName>
</protein>
<evidence type="ECO:0000256" key="1">
    <source>
        <dbReference type="ARBA" id="ARBA00023054"/>
    </source>
</evidence>
<dbReference type="InterPro" id="IPR040370">
    <property type="entry name" value="CCDC74A/CCDC74B/CCDC92"/>
</dbReference>
<organism evidence="3 4">
    <name type="scientific">Sarcophilus harrisii</name>
    <name type="common">Tasmanian devil</name>
    <name type="synonym">Sarcophilus laniarius</name>
    <dbReference type="NCBI Taxonomy" id="9305"/>
    <lineage>
        <taxon>Eukaryota</taxon>
        <taxon>Metazoa</taxon>
        <taxon>Chordata</taxon>
        <taxon>Craniata</taxon>
        <taxon>Vertebrata</taxon>
        <taxon>Euteleostomi</taxon>
        <taxon>Mammalia</taxon>
        <taxon>Metatheria</taxon>
        <taxon>Dasyuromorphia</taxon>
        <taxon>Dasyuridae</taxon>
        <taxon>Sarcophilus</taxon>
    </lineage>
</organism>
<evidence type="ECO:0000259" key="2">
    <source>
        <dbReference type="Pfam" id="PF14916"/>
    </source>
</evidence>
<dbReference type="Pfam" id="PF14916">
    <property type="entry name" value="CCDC92"/>
    <property type="match status" value="1"/>
</dbReference>
<proteinExistence type="predicted"/>
<sequence length="62" mass="7052">MAASNLENQLHSAQKNLLFLQREHANTLKGLHAEIRRLQQHCTAHFPGEETETKSEVTCPRS</sequence>
<keyword evidence="4" id="KW-1185">Reference proteome</keyword>
<dbReference type="HOGENOM" id="CLU_2873674_0_0_1"/>
<accession>G3WVD6</accession>
<dbReference type="Proteomes" id="UP000007648">
    <property type="component" value="Unassembled WGS sequence"/>
</dbReference>
<reference evidence="3" key="2">
    <citation type="submission" date="2025-08" db="UniProtKB">
        <authorList>
            <consortium name="Ensembl"/>
        </authorList>
    </citation>
    <scope>IDENTIFICATION</scope>
</reference>
<keyword evidence="1" id="KW-0175">Coiled coil</keyword>
<dbReference type="GeneTree" id="ENSGT00430000031027"/>
<dbReference type="PANTHER" id="PTHR14882:SF4">
    <property type="entry name" value="COILED-COIL DOMAIN-CONTAINING PROTEIN 92"/>
    <property type="match status" value="1"/>
</dbReference>
<reference evidence="3" key="3">
    <citation type="submission" date="2025-09" db="UniProtKB">
        <authorList>
            <consortium name="Ensembl"/>
        </authorList>
    </citation>
    <scope>IDENTIFICATION</scope>
</reference>
<evidence type="ECO:0000313" key="3">
    <source>
        <dbReference type="Ensembl" id="ENSSHAP00000019391.2"/>
    </source>
</evidence>
<gene>
    <name evidence="3" type="primary">CCDC92</name>
</gene>
<dbReference type="PANTHER" id="PTHR14882">
    <property type="entry name" value="COILED-COIL DOMAIN-CONTAINING 74A"/>
    <property type="match status" value="1"/>
</dbReference>